<feature type="compositionally biased region" description="Basic and acidic residues" evidence="1">
    <location>
        <begin position="1"/>
        <end position="11"/>
    </location>
</feature>
<keyword evidence="3" id="KW-1185">Reference proteome</keyword>
<dbReference type="EMBL" id="FQNC01000046">
    <property type="protein sequence ID" value="SGY66595.1"/>
    <property type="molecule type" value="Genomic_DNA"/>
</dbReference>
<organism evidence="2 3">
    <name type="scientific">Microbotryum silenes-dioicae</name>
    <dbReference type="NCBI Taxonomy" id="796604"/>
    <lineage>
        <taxon>Eukaryota</taxon>
        <taxon>Fungi</taxon>
        <taxon>Dikarya</taxon>
        <taxon>Basidiomycota</taxon>
        <taxon>Pucciniomycotina</taxon>
        <taxon>Microbotryomycetes</taxon>
        <taxon>Microbotryales</taxon>
        <taxon>Microbotryaceae</taxon>
        <taxon>Microbotryum</taxon>
    </lineage>
</organism>
<protein>
    <submittedName>
        <fullName evidence="2">BQ5605_C004g02688 protein</fullName>
    </submittedName>
</protein>
<evidence type="ECO:0000256" key="1">
    <source>
        <dbReference type="SAM" id="MobiDB-lite"/>
    </source>
</evidence>
<feature type="compositionally biased region" description="Low complexity" evidence="1">
    <location>
        <begin position="13"/>
        <end position="25"/>
    </location>
</feature>
<sequence>MRARSRLDKAPRRSSAVPQSAAAAPHHNTLYTASPSEAIQRRPAILPDCSTLRHNPCTWVLALRSLSPSSTSPSIQIAQLFSSPDEPNKDSEPLT</sequence>
<accession>A0A2X0MCZ5</accession>
<feature type="compositionally biased region" description="Basic and acidic residues" evidence="1">
    <location>
        <begin position="86"/>
        <end position="95"/>
    </location>
</feature>
<reference evidence="2 3" key="1">
    <citation type="submission" date="2016-11" db="EMBL/GenBank/DDBJ databases">
        <authorList>
            <person name="Jaros S."/>
            <person name="Januszkiewicz K."/>
            <person name="Wedrychowicz H."/>
        </authorList>
    </citation>
    <scope>NUCLEOTIDE SEQUENCE [LARGE SCALE GENOMIC DNA]</scope>
</reference>
<dbReference type="AlphaFoldDB" id="A0A2X0MCZ5"/>
<feature type="region of interest" description="Disordered" evidence="1">
    <location>
        <begin position="68"/>
        <end position="95"/>
    </location>
</feature>
<evidence type="ECO:0000313" key="3">
    <source>
        <dbReference type="Proteomes" id="UP000249464"/>
    </source>
</evidence>
<name>A0A2X0MCZ5_9BASI</name>
<proteinExistence type="predicted"/>
<gene>
    <name evidence="2" type="primary">BQ5605_C004g02688</name>
    <name evidence="2" type="ORF">BQ5605_C004G02688</name>
</gene>
<dbReference type="Proteomes" id="UP000249464">
    <property type="component" value="Unassembled WGS sequence"/>
</dbReference>
<evidence type="ECO:0000313" key="2">
    <source>
        <dbReference type="EMBL" id="SGY66595.1"/>
    </source>
</evidence>
<feature type="region of interest" description="Disordered" evidence="1">
    <location>
        <begin position="1"/>
        <end position="28"/>
    </location>
</feature>